<feature type="compositionally biased region" description="Basic residues" evidence="4">
    <location>
        <begin position="426"/>
        <end position="435"/>
    </location>
</feature>
<organism evidence="6 7">
    <name type="scientific">Apis cerana cerana</name>
    <name type="common">Oriental honeybee</name>
    <dbReference type="NCBI Taxonomy" id="94128"/>
    <lineage>
        <taxon>Eukaryota</taxon>
        <taxon>Metazoa</taxon>
        <taxon>Ecdysozoa</taxon>
        <taxon>Arthropoda</taxon>
        <taxon>Hexapoda</taxon>
        <taxon>Insecta</taxon>
        <taxon>Pterygota</taxon>
        <taxon>Neoptera</taxon>
        <taxon>Endopterygota</taxon>
        <taxon>Hymenoptera</taxon>
        <taxon>Apocrita</taxon>
        <taxon>Aculeata</taxon>
        <taxon>Apoidea</taxon>
        <taxon>Anthophila</taxon>
        <taxon>Apidae</taxon>
        <taxon>Apis</taxon>
    </lineage>
</organism>
<gene>
    <name evidence="6" type="ORF">APICC_09376</name>
</gene>
<protein>
    <submittedName>
        <fullName evidence="6">U11/U12 small nuclear ribonucleoprotein</fullName>
    </submittedName>
</protein>
<evidence type="ECO:0000313" key="6">
    <source>
        <dbReference type="EMBL" id="PBC28373.1"/>
    </source>
</evidence>
<dbReference type="OrthoDB" id="69229at2759"/>
<evidence type="ECO:0000256" key="2">
    <source>
        <dbReference type="ARBA" id="ARBA00022771"/>
    </source>
</evidence>
<dbReference type="EMBL" id="KZ288312">
    <property type="protein sequence ID" value="PBC28373.1"/>
    <property type="molecule type" value="Genomic_DNA"/>
</dbReference>
<dbReference type="InterPro" id="IPR022776">
    <property type="entry name" value="TRM13/UPF0224_CHHC_Znf_dom"/>
</dbReference>
<feature type="compositionally biased region" description="Basic and acidic residues" evidence="4">
    <location>
        <begin position="436"/>
        <end position="446"/>
    </location>
</feature>
<dbReference type="STRING" id="94128.A0A2A3E9B3"/>
<keyword evidence="7" id="KW-1185">Reference proteome</keyword>
<evidence type="ECO:0000313" key="7">
    <source>
        <dbReference type="Proteomes" id="UP000242457"/>
    </source>
</evidence>
<dbReference type="InterPro" id="IPR036236">
    <property type="entry name" value="Znf_C2H2_sf"/>
</dbReference>
<evidence type="ECO:0000259" key="5">
    <source>
        <dbReference type="PROSITE" id="PS51800"/>
    </source>
</evidence>
<proteinExistence type="predicted"/>
<dbReference type="AlphaFoldDB" id="A0A2A3E9B3"/>
<feature type="domain" description="CHHC U11-48K-type" evidence="5">
    <location>
        <begin position="119"/>
        <end position="146"/>
    </location>
</feature>
<dbReference type="SUPFAM" id="SSF57667">
    <property type="entry name" value="beta-beta-alpha zinc fingers"/>
    <property type="match status" value="1"/>
</dbReference>
<reference evidence="6 7" key="1">
    <citation type="submission" date="2014-07" db="EMBL/GenBank/DDBJ databases">
        <title>Genomic and transcriptomic analysis on Apis cerana provide comprehensive insights into honey bee biology.</title>
        <authorList>
            <person name="Diao Q."/>
            <person name="Sun L."/>
            <person name="Zheng H."/>
            <person name="Zheng H."/>
            <person name="Xu S."/>
            <person name="Wang S."/>
            <person name="Zeng Z."/>
            <person name="Hu F."/>
            <person name="Su S."/>
            <person name="Wu J."/>
        </authorList>
    </citation>
    <scope>NUCLEOTIDE SEQUENCE [LARGE SCALE GENOMIC DNA]</scope>
    <source>
        <tissue evidence="6">Pupae without intestine</tissue>
    </source>
</reference>
<keyword evidence="1" id="KW-0479">Metal-binding</keyword>
<dbReference type="GO" id="GO:1990904">
    <property type="term" value="C:ribonucleoprotein complex"/>
    <property type="evidence" value="ECO:0007669"/>
    <property type="project" value="UniProtKB-KW"/>
</dbReference>
<name>A0A2A3E9B3_APICC</name>
<feature type="region of interest" description="Disordered" evidence="4">
    <location>
        <begin position="350"/>
        <end position="446"/>
    </location>
</feature>
<feature type="compositionally biased region" description="Basic and acidic residues" evidence="4">
    <location>
        <begin position="350"/>
        <end position="386"/>
    </location>
</feature>
<keyword evidence="6" id="KW-0687">Ribonucleoprotein</keyword>
<sequence>MERTLIGGLAEENPYAEFEFFKFLFTEKHFANVESGAISRDDGCLTATPTTDGSASYPADGSYIFLIADKKMLNSSINEREDQYQKLINFTKEIDQEIIKITSALNWTIESIKLDDDNKLVCPYDSSHQISKKNLHQHLERCQWKQEGYNEFDVPLPESSLSLNSYSSIKLDSQTQNKILWEAKEKDPTMKIGLGERLIPRTSNRIFTDFTCDERKILYDYVVANTIKPDIGHDITDIQKQKSEDKEDKEDKKLSFLEVLIQERNLKRRRAKHRGVHTNKKSHTEILREVIHQQMQLYIEYITDTHTNNHTTETITSTEIQSSDDNHVNMQNSALLIDEFSEKHHDVFTKDLKDHHGNSNSRNDKNDRYFEKSRISHTKNSKETETYSRTNELYKAQKSYKRKRSHSRERDYDNYDKKNKYVSTRTHYKKNNMKSHKSEKSFDAHS</sequence>
<dbReference type="PROSITE" id="PS51800">
    <property type="entry name" value="ZF_CHHC_U11_48K"/>
    <property type="match status" value="1"/>
</dbReference>
<feature type="compositionally biased region" description="Basic residues" evidence="4">
    <location>
        <begin position="398"/>
        <end position="407"/>
    </location>
</feature>
<dbReference type="Proteomes" id="UP000242457">
    <property type="component" value="Unassembled WGS sequence"/>
</dbReference>
<dbReference type="Pfam" id="PF05253">
    <property type="entry name" value="zf-U11-48K"/>
    <property type="match status" value="1"/>
</dbReference>
<feature type="compositionally biased region" description="Basic and acidic residues" evidence="4">
    <location>
        <begin position="408"/>
        <end position="419"/>
    </location>
</feature>
<keyword evidence="2" id="KW-0863">Zinc-finger</keyword>
<evidence type="ECO:0000256" key="1">
    <source>
        <dbReference type="ARBA" id="ARBA00022723"/>
    </source>
</evidence>
<dbReference type="GO" id="GO:0008270">
    <property type="term" value="F:zinc ion binding"/>
    <property type="evidence" value="ECO:0007669"/>
    <property type="project" value="UniProtKB-KW"/>
</dbReference>
<evidence type="ECO:0000256" key="4">
    <source>
        <dbReference type="SAM" id="MobiDB-lite"/>
    </source>
</evidence>
<accession>A0A2A3E9B3</accession>
<evidence type="ECO:0000256" key="3">
    <source>
        <dbReference type="ARBA" id="ARBA00022833"/>
    </source>
</evidence>
<keyword evidence="3" id="KW-0862">Zinc</keyword>